<sequence length="81" mass="9060">MRMLMATFEVNDRGICNINQVVVEQVIPHWTLESVKGARKGQRYRSLLMDLSSGPRRIRASPPLPSGPPEPTLEKAVTPAY</sequence>
<evidence type="ECO:0000313" key="3">
    <source>
        <dbReference type="Proteomes" id="UP000324222"/>
    </source>
</evidence>
<protein>
    <submittedName>
        <fullName evidence="2">Uncharacterized protein</fullName>
    </submittedName>
</protein>
<evidence type="ECO:0000256" key="1">
    <source>
        <dbReference type="SAM" id="MobiDB-lite"/>
    </source>
</evidence>
<comment type="caution">
    <text evidence="2">The sequence shown here is derived from an EMBL/GenBank/DDBJ whole genome shotgun (WGS) entry which is preliminary data.</text>
</comment>
<dbReference type="EMBL" id="VSRR010015795">
    <property type="protein sequence ID" value="MPC58569.1"/>
    <property type="molecule type" value="Genomic_DNA"/>
</dbReference>
<name>A0A5B7GLV9_PORTR</name>
<proteinExistence type="predicted"/>
<feature type="compositionally biased region" description="Pro residues" evidence="1">
    <location>
        <begin position="62"/>
        <end position="71"/>
    </location>
</feature>
<evidence type="ECO:0000313" key="2">
    <source>
        <dbReference type="EMBL" id="MPC58569.1"/>
    </source>
</evidence>
<dbReference type="Proteomes" id="UP000324222">
    <property type="component" value="Unassembled WGS sequence"/>
</dbReference>
<gene>
    <name evidence="2" type="ORF">E2C01_052576</name>
</gene>
<accession>A0A5B7GLV9</accession>
<dbReference type="AlphaFoldDB" id="A0A5B7GLV9"/>
<reference evidence="2 3" key="1">
    <citation type="submission" date="2019-05" db="EMBL/GenBank/DDBJ databases">
        <title>Another draft genome of Portunus trituberculatus and its Hox gene families provides insights of decapod evolution.</title>
        <authorList>
            <person name="Jeong J.-H."/>
            <person name="Song I."/>
            <person name="Kim S."/>
            <person name="Choi T."/>
            <person name="Kim D."/>
            <person name="Ryu S."/>
            <person name="Kim W."/>
        </authorList>
    </citation>
    <scope>NUCLEOTIDE SEQUENCE [LARGE SCALE GENOMIC DNA]</scope>
    <source>
        <tissue evidence="2">Muscle</tissue>
    </source>
</reference>
<keyword evidence="3" id="KW-1185">Reference proteome</keyword>
<feature type="region of interest" description="Disordered" evidence="1">
    <location>
        <begin position="51"/>
        <end position="81"/>
    </location>
</feature>
<organism evidence="2 3">
    <name type="scientific">Portunus trituberculatus</name>
    <name type="common">Swimming crab</name>
    <name type="synonym">Neptunus trituberculatus</name>
    <dbReference type="NCBI Taxonomy" id="210409"/>
    <lineage>
        <taxon>Eukaryota</taxon>
        <taxon>Metazoa</taxon>
        <taxon>Ecdysozoa</taxon>
        <taxon>Arthropoda</taxon>
        <taxon>Crustacea</taxon>
        <taxon>Multicrustacea</taxon>
        <taxon>Malacostraca</taxon>
        <taxon>Eumalacostraca</taxon>
        <taxon>Eucarida</taxon>
        <taxon>Decapoda</taxon>
        <taxon>Pleocyemata</taxon>
        <taxon>Brachyura</taxon>
        <taxon>Eubrachyura</taxon>
        <taxon>Portunoidea</taxon>
        <taxon>Portunidae</taxon>
        <taxon>Portuninae</taxon>
        <taxon>Portunus</taxon>
    </lineage>
</organism>